<comment type="caution">
    <text evidence="1">The sequence shown here is derived from an EMBL/GenBank/DDBJ whole genome shotgun (WGS) entry which is preliminary data.</text>
</comment>
<accession>A0A834GXE4</accession>
<dbReference type="Proteomes" id="UP000626092">
    <property type="component" value="Unassembled WGS sequence"/>
</dbReference>
<proteinExistence type="predicted"/>
<organism evidence="1 2">
    <name type="scientific">Rhododendron simsii</name>
    <name type="common">Sims's rhododendron</name>
    <dbReference type="NCBI Taxonomy" id="118357"/>
    <lineage>
        <taxon>Eukaryota</taxon>
        <taxon>Viridiplantae</taxon>
        <taxon>Streptophyta</taxon>
        <taxon>Embryophyta</taxon>
        <taxon>Tracheophyta</taxon>
        <taxon>Spermatophyta</taxon>
        <taxon>Magnoliopsida</taxon>
        <taxon>eudicotyledons</taxon>
        <taxon>Gunneridae</taxon>
        <taxon>Pentapetalae</taxon>
        <taxon>asterids</taxon>
        <taxon>Ericales</taxon>
        <taxon>Ericaceae</taxon>
        <taxon>Ericoideae</taxon>
        <taxon>Rhodoreae</taxon>
        <taxon>Rhododendron</taxon>
    </lineage>
</organism>
<sequence length="208" mass="23029">MARWPFGTSAAVEEAALFATVNEDWRRTCLECIIRGIRVAIVFDWSIPLDKQGKGVNDVMEVSYMSEGFEACAAFRLTDMLIYTWSMAKALLRWSIFPASQIAPNAAHVPKGYLAVYVGESQKKRCTETIIPAFEIFHLLYLLHSCNGEKMLLAHFKLVGAQRIRVNDGFGDLVIEPGAKQGSPHRNQATVAQVANAAVKVDSDSTHP</sequence>
<dbReference type="AlphaFoldDB" id="A0A834GXE4"/>
<evidence type="ECO:0000313" key="2">
    <source>
        <dbReference type="Proteomes" id="UP000626092"/>
    </source>
</evidence>
<reference evidence="1" key="1">
    <citation type="submission" date="2019-11" db="EMBL/GenBank/DDBJ databases">
        <authorList>
            <person name="Liu Y."/>
            <person name="Hou J."/>
            <person name="Li T.-Q."/>
            <person name="Guan C.-H."/>
            <person name="Wu X."/>
            <person name="Wu H.-Z."/>
            <person name="Ling F."/>
            <person name="Zhang R."/>
            <person name="Shi X.-G."/>
            <person name="Ren J.-P."/>
            <person name="Chen E.-F."/>
            <person name="Sun J.-M."/>
        </authorList>
    </citation>
    <scope>NUCLEOTIDE SEQUENCE</scope>
    <source>
        <strain evidence="1">Adult_tree_wgs_1</strain>
        <tissue evidence="1">Leaves</tissue>
    </source>
</reference>
<gene>
    <name evidence="1" type="ORF">RHSIM_Rhsim05G0064800</name>
</gene>
<name>A0A834GXE4_RHOSS</name>
<dbReference type="EMBL" id="WJXA01000005">
    <property type="protein sequence ID" value="KAF7143129.1"/>
    <property type="molecule type" value="Genomic_DNA"/>
</dbReference>
<evidence type="ECO:0000313" key="1">
    <source>
        <dbReference type="EMBL" id="KAF7143129.1"/>
    </source>
</evidence>
<protein>
    <submittedName>
        <fullName evidence="1">Uncharacterized protein</fullName>
    </submittedName>
</protein>
<keyword evidence="2" id="KW-1185">Reference proteome</keyword>